<organism evidence="1 2">
    <name type="scientific">Pseudomonas syringae pv. actinidiae ICMP 18807</name>
    <dbReference type="NCBI Taxonomy" id="1194404"/>
    <lineage>
        <taxon>Bacteria</taxon>
        <taxon>Pseudomonadati</taxon>
        <taxon>Pseudomonadota</taxon>
        <taxon>Gammaproteobacteria</taxon>
        <taxon>Pseudomonadales</taxon>
        <taxon>Pseudomonadaceae</taxon>
        <taxon>Pseudomonas</taxon>
        <taxon>Pseudomonas syringae</taxon>
    </lineage>
</organism>
<accession>S6SYU0</accession>
<dbReference type="SUPFAM" id="SSF51419">
    <property type="entry name" value="PLP-binding barrel"/>
    <property type="match status" value="1"/>
</dbReference>
<dbReference type="InterPro" id="IPR051466">
    <property type="entry name" value="D-amino_acid_metab_enzyme"/>
</dbReference>
<evidence type="ECO:0000313" key="2">
    <source>
        <dbReference type="Proteomes" id="UP000015729"/>
    </source>
</evidence>
<dbReference type="EMBL" id="AOKG01002306">
    <property type="protein sequence ID" value="EPN36084.1"/>
    <property type="molecule type" value="Genomic_DNA"/>
</dbReference>
<dbReference type="InterPro" id="IPR029066">
    <property type="entry name" value="PLP-binding_barrel"/>
</dbReference>
<reference evidence="1 2" key="1">
    <citation type="journal article" date="2013" name="PLoS Pathog.">
        <title>Genomic analysis of the Kiwifruit pathogen Pseudomonas syringae pv. actinidiae provides insight into the origins of an emergent plant disease.</title>
        <authorList>
            <person name="McCann H.C."/>
            <person name="Rikkerink E.H."/>
            <person name="Bertels F."/>
            <person name="Fiers M."/>
            <person name="Lu A."/>
            <person name="Rees-George J."/>
            <person name="Andersen M.T."/>
            <person name="Gleave A.P."/>
            <person name="Haubold B."/>
            <person name="Wohlers M.W."/>
            <person name="Guttman D.S."/>
            <person name="Wang P.W."/>
            <person name="Straub C."/>
            <person name="Vanneste J.L."/>
            <person name="Rainey P.B."/>
            <person name="Templeton M.D."/>
        </authorList>
    </citation>
    <scope>NUCLEOTIDE SEQUENCE [LARGE SCALE GENOMIC DNA]</scope>
    <source>
        <strain evidence="1 2">ICMP 18807</strain>
    </source>
</reference>
<comment type="caution">
    <text evidence="1">The sequence shown here is derived from an EMBL/GenBank/DDBJ whole genome shotgun (WGS) entry which is preliminary data.</text>
</comment>
<dbReference type="PANTHER" id="PTHR28004">
    <property type="entry name" value="ZGC:162816-RELATED"/>
    <property type="match status" value="1"/>
</dbReference>
<evidence type="ECO:0000313" key="1">
    <source>
        <dbReference type="EMBL" id="EPN36084.1"/>
    </source>
</evidence>
<gene>
    <name evidence="1" type="ORF">A244_33411</name>
</gene>
<evidence type="ECO:0008006" key="3">
    <source>
        <dbReference type="Google" id="ProtNLM"/>
    </source>
</evidence>
<feature type="non-terminal residue" evidence="1">
    <location>
        <position position="133"/>
    </location>
</feature>
<sequence>MSTVVMDTAVMNIAVMEKGSAQPGDRLLSDVSLPALVIHNQALEHNIRWMQQFVSDSGAELAPHGKTSMVPALFRRQLDAGAWGMTLATAIQTQAAYAHGVKRVLMANQLVGAPNMAVIAGLLADPMFEFHCM</sequence>
<dbReference type="AlphaFoldDB" id="S6SYU0"/>
<protein>
    <recommendedName>
        <fullName evidence="3">D-serine dehydratase-like domain-containing protein</fullName>
    </recommendedName>
</protein>
<dbReference type="Gene3D" id="3.20.20.10">
    <property type="entry name" value="Alanine racemase"/>
    <property type="match status" value="1"/>
</dbReference>
<dbReference type="PANTHER" id="PTHR28004:SF8">
    <property type="entry name" value="D-SERINE DEAMINASE"/>
    <property type="match status" value="1"/>
</dbReference>
<proteinExistence type="predicted"/>
<name>S6SYU0_PSESF</name>
<dbReference type="Proteomes" id="UP000015729">
    <property type="component" value="Unassembled WGS sequence"/>
</dbReference>